<reference evidence="6 7" key="1">
    <citation type="journal article" date="2012" name="J. Bacteriol.">
        <title>Complete genome sequence of strain 1860, a crenarchaeon of the genus pyrobaculum able to grow with various electron acceptors.</title>
        <authorList>
            <person name="Mardanov A.V."/>
            <person name="Gumerov V.M."/>
            <person name="Slobodkina G.B."/>
            <person name="Beletsky A.V."/>
            <person name="Bonch-Osmolovskaya E.A."/>
            <person name="Ravin N.V."/>
            <person name="Skryabin K.G."/>
        </authorList>
    </citation>
    <scope>NUCLEOTIDE SEQUENCE [LARGE SCALE GENOMIC DNA]</scope>
    <source>
        <strain evidence="6 7">1860</strain>
    </source>
</reference>
<comment type="subcellular location">
    <subcellularLocation>
        <location evidence="4">Cytoplasm</location>
    </subcellularLocation>
</comment>
<keyword evidence="4" id="KW-0662">Pyridine nucleotide biosynthesis</keyword>
<dbReference type="SUPFAM" id="SSF52374">
    <property type="entry name" value="Nucleotidylyl transferase"/>
    <property type="match status" value="1"/>
</dbReference>
<dbReference type="RefSeq" id="WP_014287812.1">
    <property type="nucleotide sequence ID" value="NC_016645.1"/>
</dbReference>
<dbReference type="eggNOG" id="arCOG00972">
    <property type="taxonomic scope" value="Archaea"/>
</dbReference>
<keyword evidence="4" id="KW-0547">Nucleotide-binding</keyword>
<dbReference type="HOGENOM" id="CLU_108783_0_0_2"/>
<evidence type="ECO:0000256" key="3">
    <source>
        <dbReference type="ARBA" id="ARBA00022695"/>
    </source>
</evidence>
<dbReference type="GO" id="GO:0000309">
    <property type="term" value="F:nicotinamide-nucleotide adenylyltransferase activity"/>
    <property type="evidence" value="ECO:0007669"/>
    <property type="project" value="UniProtKB-UniRule"/>
</dbReference>
<dbReference type="AlphaFoldDB" id="G7VH81"/>
<keyword evidence="7" id="KW-1185">Reference proteome</keyword>
<evidence type="ECO:0000313" key="6">
    <source>
        <dbReference type="EMBL" id="AET31984.1"/>
    </source>
</evidence>
<dbReference type="PANTHER" id="PTHR21342:SF0">
    <property type="entry name" value="BIFUNCTIONAL NMN ADENYLYLTRANSFERASE_NUDIX HYDROLASE"/>
    <property type="match status" value="1"/>
</dbReference>
<dbReference type="InterPro" id="IPR004821">
    <property type="entry name" value="Cyt_trans-like"/>
</dbReference>
<dbReference type="GeneID" id="11594798"/>
<dbReference type="InterPro" id="IPR014729">
    <property type="entry name" value="Rossmann-like_a/b/a_fold"/>
</dbReference>
<dbReference type="NCBIfam" id="TIGR00125">
    <property type="entry name" value="cyt_tran_rel"/>
    <property type="match status" value="1"/>
</dbReference>
<evidence type="ECO:0000313" key="7">
    <source>
        <dbReference type="Proteomes" id="UP000005867"/>
    </source>
</evidence>
<keyword evidence="4" id="KW-0963">Cytoplasm</keyword>
<keyword evidence="2 4" id="KW-0808">Transferase</keyword>
<sequence>MRALYVGRFQPLHWGHVKVVEWLLTHYDEVVVAIGSADKALTPDNPFTPGERLEMFRRHFGANCRLLYCTVPDTNGPSSHWGSHLRHWCPQHHVVYSNNSWVAAALAYWGVEVRPHPHYGDYSATAIRQLMAEGNPRWAEMVPPAVADYLKEIGGPQRVAALLKRQ</sequence>
<dbReference type="Gene3D" id="3.40.50.620">
    <property type="entry name" value="HUPs"/>
    <property type="match status" value="1"/>
</dbReference>
<dbReference type="EC" id="2.7.7.1" evidence="4"/>
<dbReference type="UniPathway" id="UPA00253">
    <property type="reaction ID" value="UER00600"/>
</dbReference>
<proteinExistence type="inferred from homology"/>
<keyword evidence="3 4" id="KW-0548">Nucleotidyltransferase</keyword>
<accession>G7VH81</accession>
<keyword evidence="4" id="KW-0520">NAD</keyword>
<feature type="domain" description="Cytidyltransferase-like" evidence="5">
    <location>
        <begin position="4"/>
        <end position="58"/>
    </location>
</feature>
<name>G7VH81_9CREN</name>
<dbReference type="InterPro" id="IPR006418">
    <property type="entry name" value="NMN_Atrans_arc"/>
</dbReference>
<evidence type="ECO:0000256" key="2">
    <source>
        <dbReference type="ARBA" id="ARBA00022679"/>
    </source>
</evidence>
<comment type="catalytic activity">
    <reaction evidence="4">
        <text>beta-nicotinamide D-ribonucleotide + ATP + H(+) = diphosphate + NAD(+)</text>
        <dbReference type="Rhea" id="RHEA:21360"/>
        <dbReference type="ChEBI" id="CHEBI:14649"/>
        <dbReference type="ChEBI" id="CHEBI:15378"/>
        <dbReference type="ChEBI" id="CHEBI:30616"/>
        <dbReference type="ChEBI" id="CHEBI:33019"/>
        <dbReference type="ChEBI" id="CHEBI:57540"/>
        <dbReference type="EC" id="2.7.7.1"/>
    </reaction>
</comment>
<keyword evidence="4" id="KW-0067">ATP-binding</keyword>
<evidence type="ECO:0000256" key="4">
    <source>
        <dbReference type="HAMAP-Rule" id="MF_00243"/>
    </source>
</evidence>
<dbReference type="HAMAP" id="MF_00243">
    <property type="entry name" value="NMN_adenylyltr"/>
    <property type="match status" value="1"/>
</dbReference>
<organism evidence="6 7">
    <name type="scientific">Pyrobaculum ferrireducens</name>
    <dbReference type="NCBI Taxonomy" id="1104324"/>
    <lineage>
        <taxon>Archaea</taxon>
        <taxon>Thermoproteota</taxon>
        <taxon>Thermoprotei</taxon>
        <taxon>Thermoproteales</taxon>
        <taxon>Thermoproteaceae</taxon>
        <taxon>Pyrobaculum</taxon>
    </lineage>
</organism>
<comment type="similarity">
    <text evidence="1 4">Belongs to the archaeal NMN adenylyltransferase family.</text>
</comment>
<dbReference type="EMBL" id="CP003098">
    <property type="protein sequence ID" value="AET31984.1"/>
    <property type="molecule type" value="Genomic_DNA"/>
</dbReference>
<protein>
    <recommendedName>
        <fullName evidence="4">Nicotinamide-nucleotide adenylyltransferase</fullName>
        <ecNumber evidence="4">2.7.7.1</ecNumber>
    </recommendedName>
    <alternativeName>
        <fullName evidence="4">NAD(+) diphosphorylase</fullName>
    </alternativeName>
    <alternativeName>
        <fullName evidence="4">NAD(+) pyrophosphorylase</fullName>
    </alternativeName>
    <alternativeName>
        <fullName evidence="4">NMN adenylyltransferase</fullName>
    </alternativeName>
</protein>
<dbReference type="Pfam" id="PF01467">
    <property type="entry name" value="CTP_transf_like"/>
    <property type="match status" value="1"/>
</dbReference>
<dbReference type="PANTHER" id="PTHR21342">
    <property type="entry name" value="PHOSPHOPANTETHEINE ADENYLYLTRANSFERASE"/>
    <property type="match status" value="1"/>
</dbReference>
<dbReference type="GO" id="GO:0005737">
    <property type="term" value="C:cytoplasm"/>
    <property type="evidence" value="ECO:0007669"/>
    <property type="project" value="UniProtKB-SubCell"/>
</dbReference>
<gene>
    <name evidence="6" type="ORF">P186_0532</name>
</gene>
<dbReference type="KEGG" id="pyr:P186_0532"/>
<dbReference type="GO" id="GO:0005524">
    <property type="term" value="F:ATP binding"/>
    <property type="evidence" value="ECO:0007669"/>
    <property type="project" value="UniProtKB-KW"/>
</dbReference>
<dbReference type="OrthoDB" id="264480at2157"/>
<dbReference type="BioCyc" id="PSP1104324:GJSN-522-MONOMER"/>
<dbReference type="GO" id="GO:0009435">
    <property type="term" value="P:NAD+ biosynthetic process"/>
    <property type="evidence" value="ECO:0007669"/>
    <property type="project" value="UniProtKB-UniRule"/>
</dbReference>
<evidence type="ECO:0000259" key="5">
    <source>
        <dbReference type="Pfam" id="PF01467"/>
    </source>
</evidence>
<dbReference type="STRING" id="1104324.P186_0532"/>
<evidence type="ECO:0000256" key="1">
    <source>
        <dbReference type="ARBA" id="ARBA00010124"/>
    </source>
</evidence>
<comment type="pathway">
    <text evidence="4">Cofactor biosynthesis; NAD(+) biosynthesis; NAD(+) from nicotinamide D-ribonucleotide: step 1/1.</text>
</comment>
<dbReference type="NCBIfam" id="NF002243">
    <property type="entry name" value="PRK01153.1"/>
    <property type="match status" value="1"/>
</dbReference>
<dbReference type="Proteomes" id="UP000005867">
    <property type="component" value="Chromosome"/>
</dbReference>